<dbReference type="Pfam" id="PF14833">
    <property type="entry name" value="NAD_binding_11"/>
    <property type="match status" value="1"/>
</dbReference>
<feature type="domain" description="Carboxymuconolactone decarboxylase-like" evidence="4">
    <location>
        <begin position="491"/>
        <end position="556"/>
    </location>
</feature>
<dbReference type="InterPro" id="IPR029032">
    <property type="entry name" value="AhpD-like"/>
</dbReference>
<dbReference type="InterPro" id="IPR008927">
    <property type="entry name" value="6-PGluconate_DH-like_C_sf"/>
</dbReference>
<dbReference type="Proteomes" id="UP000660668">
    <property type="component" value="Unassembled WGS sequence"/>
</dbReference>
<evidence type="ECO:0000313" key="8">
    <source>
        <dbReference type="Proteomes" id="UP000660668"/>
    </source>
</evidence>
<evidence type="ECO:0000256" key="2">
    <source>
        <dbReference type="ARBA" id="ARBA00023027"/>
    </source>
</evidence>
<feature type="compositionally biased region" description="Low complexity" evidence="3">
    <location>
        <begin position="1"/>
        <end position="19"/>
    </location>
</feature>
<evidence type="ECO:0000313" key="7">
    <source>
        <dbReference type="EMBL" id="MBF4770521.1"/>
    </source>
</evidence>
<dbReference type="InterPro" id="IPR003779">
    <property type="entry name" value="CMD-like"/>
</dbReference>
<evidence type="ECO:0000256" key="3">
    <source>
        <dbReference type="SAM" id="MobiDB-lite"/>
    </source>
</evidence>
<reference evidence="7" key="1">
    <citation type="submission" date="2020-11" db="EMBL/GenBank/DDBJ databases">
        <title>Nocardioides cynanchi sp. nov., isolated from soil of rhizosphere of Cynanchum wilfordii.</title>
        <authorList>
            <person name="Lee J.-S."/>
            <person name="Suh M.K."/>
            <person name="Kim J.-S."/>
        </authorList>
    </citation>
    <scope>NUCLEOTIDE SEQUENCE</scope>
    <source>
        <strain evidence="7">KCTC 19276</strain>
    </source>
</reference>
<dbReference type="GO" id="GO:0050661">
    <property type="term" value="F:NADP binding"/>
    <property type="evidence" value="ECO:0007669"/>
    <property type="project" value="InterPro"/>
</dbReference>
<keyword evidence="1" id="KW-0560">Oxidoreductase</keyword>
<evidence type="ECO:0000256" key="1">
    <source>
        <dbReference type="ARBA" id="ARBA00023002"/>
    </source>
</evidence>
<dbReference type="InterPro" id="IPR036291">
    <property type="entry name" value="NAD(P)-bd_dom_sf"/>
</dbReference>
<dbReference type="GO" id="GO:0051920">
    <property type="term" value="F:peroxiredoxin activity"/>
    <property type="evidence" value="ECO:0007669"/>
    <property type="project" value="InterPro"/>
</dbReference>
<dbReference type="PANTHER" id="PTHR22981">
    <property type="entry name" value="3-HYDROXYISOBUTYRATE DEHYDROGENASE-RELATED"/>
    <property type="match status" value="1"/>
</dbReference>
<dbReference type="SUPFAM" id="SSF69118">
    <property type="entry name" value="AhpD-like"/>
    <property type="match status" value="1"/>
</dbReference>
<proteinExistence type="predicted"/>
<evidence type="ECO:0000259" key="5">
    <source>
        <dbReference type="Pfam" id="PF03446"/>
    </source>
</evidence>
<protein>
    <submittedName>
        <fullName evidence="7">NAD-binding protein</fullName>
    </submittedName>
</protein>
<feature type="compositionally biased region" description="Basic and acidic residues" evidence="3">
    <location>
        <begin position="55"/>
        <end position="64"/>
    </location>
</feature>
<dbReference type="GO" id="GO:0016616">
    <property type="term" value="F:oxidoreductase activity, acting on the CH-OH group of donors, NAD or NADP as acceptor"/>
    <property type="evidence" value="ECO:0007669"/>
    <property type="project" value="TreeGrafter"/>
</dbReference>
<organism evidence="7 8">
    <name type="scientific">Nocardioides agariphilus</name>
    <dbReference type="NCBI Taxonomy" id="433664"/>
    <lineage>
        <taxon>Bacteria</taxon>
        <taxon>Bacillati</taxon>
        <taxon>Actinomycetota</taxon>
        <taxon>Actinomycetes</taxon>
        <taxon>Propionibacteriales</taxon>
        <taxon>Nocardioidaceae</taxon>
        <taxon>Nocardioides</taxon>
    </lineage>
</organism>
<comment type="caution">
    <text evidence="7">The sequence shown here is derived from an EMBL/GenBank/DDBJ whole genome shotgun (WGS) entry which is preliminary data.</text>
</comment>
<dbReference type="PANTHER" id="PTHR22981:SF7">
    <property type="entry name" value="3-HYDROXYISOBUTYRATE DEHYDROGENASE, MITOCHONDRIAL"/>
    <property type="match status" value="1"/>
</dbReference>
<feature type="compositionally biased region" description="Pro residues" evidence="3">
    <location>
        <begin position="443"/>
        <end position="455"/>
    </location>
</feature>
<feature type="domain" description="Carboxymuconolactone decarboxylase-like" evidence="4">
    <location>
        <begin position="619"/>
        <end position="699"/>
    </location>
</feature>
<dbReference type="InterPro" id="IPR013328">
    <property type="entry name" value="6PGD_dom2"/>
</dbReference>
<dbReference type="SUPFAM" id="SSF51735">
    <property type="entry name" value="NAD(P)-binding Rossmann-fold domains"/>
    <property type="match status" value="1"/>
</dbReference>
<feature type="region of interest" description="Disordered" evidence="3">
    <location>
        <begin position="1"/>
        <end position="110"/>
    </location>
</feature>
<evidence type="ECO:0000259" key="4">
    <source>
        <dbReference type="Pfam" id="PF02627"/>
    </source>
</evidence>
<keyword evidence="8" id="KW-1185">Reference proteome</keyword>
<feature type="domain" description="6-phosphogluconate dehydrogenase NADP-binding" evidence="5">
    <location>
        <begin position="155"/>
        <end position="314"/>
    </location>
</feature>
<sequence>MPSATRPAAYACTAATNTARRTHEDRARTRPRGTHGAADRDVLRSRARRPGHRRGRDDRRDHLLRTWRPHLLAQPRARSAPEGGQRPRPGVHVRWRTPAHRGRRPGVGAAGRAALARRHEHHGDGPPRRVSRHHRVVRRGQGGTPVTTTIGAGDTVGIVGVGRMGAPMARRLAQGGITVRAFDPAPAATAELRGEAGVEVVDDVLDVVTGSHAVLLMLPSSDVVEAVLLGDGLLAATDATCLLVDMGSSEPARTRALSEDARKRGVTFVDAPVSGGVRGAVAGALTIMVGGPPEVMARLLPVFELLGSNVVHAGSPVGAGHAVKALNNLLSGSHLLATSEALLAAREFGLDVPVVLDIINASSGKSGSTEVKWPRFVLPETYDSGFALRLMLKDMRAGLALEQAVGVPAPLGLAAVQAWEAAADALPAAADHTEIARWLERPAAPPGQPGRPPEPGAGMTLTSRQQEIKDEFVALRGTWGTPWRRMLELDPEFLHAYLQFSAVPWRKNHLDAKTKEFMYIAVDAAATHLYEPGIRQHVRAALDLGATPGEIMEVIELTSTLGIHACNIGVPLLLEVLEEEGLRDGPGPLDEHQERLKAEFTENRGYWHEFWEGLLELDPELFATYVDFSSHPWLHGTLEPKVREFVYIAFDAAATHLYVPGLKLHMRNALRLGATQEEIVEVLEIASVIGIHAATVAAPILAEEIERTPAATTP</sequence>
<dbReference type="Gene3D" id="1.20.1290.10">
    <property type="entry name" value="AhpD-like"/>
    <property type="match status" value="2"/>
</dbReference>
<evidence type="ECO:0000259" key="6">
    <source>
        <dbReference type="Pfam" id="PF14833"/>
    </source>
</evidence>
<feature type="domain" description="3-hydroxyisobutyrate dehydrogenase-like NAD-binding" evidence="6">
    <location>
        <begin position="318"/>
        <end position="439"/>
    </location>
</feature>
<accession>A0A930VRJ8</accession>
<dbReference type="InterPro" id="IPR029154">
    <property type="entry name" value="HIBADH-like_NADP-bd"/>
</dbReference>
<feature type="compositionally biased region" description="Basic residues" evidence="3">
    <location>
        <begin position="45"/>
        <end position="54"/>
    </location>
</feature>
<dbReference type="GO" id="GO:0051287">
    <property type="term" value="F:NAD binding"/>
    <property type="evidence" value="ECO:0007669"/>
    <property type="project" value="InterPro"/>
</dbReference>
<keyword evidence="2" id="KW-0520">NAD</keyword>
<dbReference type="Pfam" id="PF03446">
    <property type="entry name" value="NAD_binding_2"/>
    <property type="match status" value="1"/>
</dbReference>
<feature type="region of interest" description="Disordered" evidence="3">
    <location>
        <begin position="442"/>
        <end position="461"/>
    </location>
</feature>
<dbReference type="Gene3D" id="3.40.50.720">
    <property type="entry name" value="NAD(P)-binding Rossmann-like Domain"/>
    <property type="match status" value="1"/>
</dbReference>
<dbReference type="Gene3D" id="1.10.1040.10">
    <property type="entry name" value="N-(1-d-carboxylethyl)-l-norvaline Dehydrogenase, domain 2"/>
    <property type="match status" value="1"/>
</dbReference>
<dbReference type="Pfam" id="PF02627">
    <property type="entry name" value="CMD"/>
    <property type="match status" value="2"/>
</dbReference>
<dbReference type="SUPFAM" id="SSF48179">
    <property type="entry name" value="6-phosphogluconate dehydrogenase C-terminal domain-like"/>
    <property type="match status" value="1"/>
</dbReference>
<dbReference type="InterPro" id="IPR006115">
    <property type="entry name" value="6PGDH_NADP-bd"/>
</dbReference>
<feature type="compositionally biased region" description="Basic residues" evidence="3">
    <location>
        <begin position="89"/>
        <end position="104"/>
    </location>
</feature>
<gene>
    <name evidence="7" type="ORF">ISU10_22350</name>
</gene>
<dbReference type="AlphaFoldDB" id="A0A930VRJ8"/>
<name>A0A930VRJ8_9ACTN</name>
<dbReference type="EMBL" id="JADKPO010000058">
    <property type="protein sequence ID" value="MBF4770521.1"/>
    <property type="molecule type" value="Genomic_DNA"/>
</dbReference>